<gene>
    <name evidence="1" type="ORF">L1987_86936</name>
</gene>
<dbReference type="EMBL" id="CM042046">
    <property type="protein sequence ID" value="KAI3677311.1"/>
    <property type="molecule type" value="Genomic_DNA"/>
</dbReference>
<accession>A0ACB8Y0U7</accession>
<organism evidence="1 2">
    <name type="scientific">Smallanthus sonchifolius</name>
    <dbReference type="NCBI Taxonomy" id="185202"/>
    <lineage>
        <taxon>Eukaryota</taxon>
        <taxon>Viridiplantae</taxon>
        <taxon>Streptophyta</taxon>
        <taxon>Embryophyta</taxon>
        <taxon>Tracheophyta</taxon>
        <taxon>Spermatophyta</taxon>
        <taxon>Magnoliopsida</taxon>
        <taxon>eudicotyledons</taxon>
        <taxon>Gunneridae</taxon>
        <taxon>Pentapetalae</taxon>
        <taxon>asterids</taxon>
        <taxon>campanulids</taxon>
        <taxon>Asterales</taxon>
        <taxon>Asteraceae</taxon>
        <taxon>Asteroideae</taxon>
        <taxon>Heliantheae alliance</taxon>
        <taxon>Millerieae</taxon>
        <taxon>Smallanthus</taxon>
    </lineage>
</organism>
<reference evidence="2" key="1">
    <citation type="journal article" date="2022" name="Mol. Ecol. Resour.">
        <title>The genomes of chicory, endive, great burdock and yacon provide insights into Asteraceae palaeo-polyploidization history and plant inulin production.</title>
        <authorList>
            <person name="Fan W."/>
            <person name="Wang S."/>
            <person name="Wang H."/>
            <person name="Wang A."/>
            <person name="Jiang F."/>
            <person name="Liu H."/>
            <person name="Zhao H."/>
            <person name="Xu D."/>
            <person name="Zhang Y."/>
        </authorList>
    </citation>
    <scope>NUCLEOTIDE SEQUENCE [LARGE SCALE GENOMIC DNA]</scope>
    <source>
        <strain evidence="2">cv. Yunnan</strain>
    </source>
</reference>
<keyword evidence="2" id="KW-1185">Reference proteome</keyword>
<comment type="caution">
    <text evidence="1">The sequence shown here is derived from an EMBL/GenBank/DDBJ whole genome shotgun (WGS) entry which is preliminary data.</text>
</comment>
<name>A0ACB8Y0U7_9ASTR</name>
<evidence type="ECO:0000313" key="1">
    <source>
        <dbReference type="EMBL" id="KAI3677311.1"/>
    </source>
</evidence>
<sequence>MLTKRPVGEALSRRRLECCEGEFLSKLGAKVKETFKLIEASEETVEQVLTGNPEPVTNQEEMTEISYMRSLMRQKIRPIPKKNTRIMGTNCLARQFPFFQT</sequence>
<proteinExistence type="predicted"/>
<protein>
    <submittedName>
        <fullName evidence="1">Uncharacterized protein</fullName>
    </submittedName>
</protein>
<dbReference type="Proteomes" id="UP001056120">
    <property type="component" value="Linkage Group LG29"/>
</dbReference>
<reference evidence="1 2" key="2">
    <citation type="journal article" date="2022" name="Mol. Ecol. Resour.">
        <title>The genomes of chicory, endive, great burdock and yacon provide insights into Asteraceae paleo-polyploidization history and plant inulin production.</title>
        <authorList>
            <person name="Fan W."/>
            <person name="Wang S."/>
            <person name="Wang H."/>
            <person name="Wang A."/>
            <person name="Jiang F."/>
            <person name="Liu H."/>
            <person name="Zhao H."/>
            <person name="Xu D."/>
            <person name="Zhang Y."/>
        </authorList>
    </citation>
    <scope>NUCLEOTIDE SEQUENCE [LARGE SCALE GENOMIC DNA]</scope>
    <source>
        <strain evidence="2">cv. Yunnan</strain>
        <tissue evidence="1">Leaves</tissue>
    </source>
</reference>
<evidence type="ECO:0000313" key="2">
    <source>
        <dbReference type="Proteomes" id="UP001056120"/>
    </source>
</evidence>